<dbReference type="PANTHER" id="PTHR35526:SF3">
    <property type="entry name" value="ANTI-SIGMA-F FACTOR RSBW"/>
    <property type="match status" value="1"/>
</dbReference>
<dbReference type="RefSeq" id="WP_344127297.1">
    <property type="nucleotide sequence ID" value="NZ_BAAALT010000032.1"/>
</dbReference>
<name>A0ABN2LL39_9ACTN</name>
<dbReference type="Proteomes" id="UP001500218">
    <property type="component" value="Unassembled WGS sequence"/>
</dbReference>
<dbReference type="InterPro" id="IPR036890">
    <property type="entry name" value="HATPase_C_sf"/>
</dbReference>
<dbReference type="PANTHER" id="PTHR35526">
    <property type="entry name" value="ANTI-SIGMA-F FACTOR RSBW-RELATED"/>
    <property type="match status" value="1"/>
</dbReference>
<evidence type="ECO:0000313" key="3">
    <source>
        <dbReference type="EMBL" id="GAA1792475.1"/>
    </source>
</evidence>
<accession>A0ABN2LL39</accession>
<feature type="domain" description="Histidine kinase/HSP90-like ATPase" evidence="2">
    <location>
        <begin position="18"/>
        <end position="131"/>
    </location>
</feature>
<proteinExistence type="predicted"/>
<evidence type="ECO:0000313" key="4">
    <source>
        <dbReference type="Proteomes" id="UP001500218"/>
    </source>
</evidence>
<dbReference type="CDD" id="cd16936">
    <property type="entry name" value="HATPase_RsbW-like"/>
    <property type="match status" value="1"/>
</dbReference>
<keyword evidence="1" id="KW-0808">Transferase</keyword>
<sequence>MNADSGALPVITRRNVTAAELESLRGLLRGVGSDAGLSAQRTEELTLAVNEAVTNAIQHAHGRADVFISRDERERAIVVEIVDAGGGIPSGVTGQRPAPVEIGGRGLFLVRLLCDRVDIDTGAGGTRVRLVMALG</sequence>
<dbReference type="InterPro" id="IPR050267">
    <property type="entry name" value="Anti-sigma-factor_SerPK"/>
</dbReference>
<dbReference type="SUPFAM" id="SSF55874">
    <property type="entry name" value="ATPase domain of HSP90 chaperone/DNA topoisomerase II/histidine kinase"/>
    <property type="match status" value="1"/>
</dbReference>
<comment type="caution">
    <text evidence="3">The sequence shown here is derived from an EMBL/GenBank/DDBJ whole genome shotgun (WGS) entry which is preliminary data.</text>
</comment>
<reference evidence="3 4" key="1">
    <citation type="journal article" date="2019" name="Int. J. Syst. Evol. Microbiol.">
        <title>The Global Catalogue of Microorganisms (GCM) 10K type strain sequencing project: providing services to taxonomists for standard genome sequencing and annotation.</title>
        <authorList>
            <consortium name="The Broad Institute Genomics Platform"/>
            <consortium name="The Broad Institute Genome Sequencing Center for Infectious Disease"/>
            <person name="Wu L."/>
            <person name="Ma J."/>
        </authorList>
    </citation>
    <scope>NUCLEOTIDE SEQUENCE [LARGE SCALE GENOMIC DNA]</scope>
    <source>
        <strain evidence="3 4">JCM 13250</strain>
    </source>
</reference>
<dbReference type="Pfam" id="PF13581">
    <property type="entry name" value="HATPase_c_2"/>
    <property type="match status" value="1"/>
</dbReference>
<dbReference type="InterPro" id="IPR003594">
    <property type="entry name" value="HATPase_dom"/>
</dbReference>
<evidence type="ECO:0000259" key="2">
    <source>
        <dbReference type="Pfam" id="PF13581"/>
    </source>
</evidence>
<keyword evidence="4" id="KW-1185">Reference proteome</keyword>
<dbReference type="EMBL" id="BAAALT010000032">
    <property type="protein sequence ID" value="GAA1792475.1"/>
    <property type="molecule type" value="Genomic_DNA"/>
</dbReference>
<organism evidence="3 4">
    <name type="scientific">Luedemannella flava</name>
    <dbReference type="NCBI Taxonomy" id="349316"/>
    <lineage>
        <taxon>Bacteria</taxon>
        <taxon>Bacillati</taxon>
        <taxon>Actinomycetota</taxon>
        <taxon>Actinomycetes</taxon>
        <taxon>Micromonosporales</taxon>
        <taxon>Micromonosporaceae</taxon>
        <taxon>Luedemannella</taxon>
    </lineage>
</organism>
<keyword evidence="1" id="KW-0418">Kinase</keyword>
<evidence type="ECO:0000256" key="1">
    <source>
        <dbReference type="ARBA" id="ARBA00022527"/>
    </source>
</evidence>
<keyword evidence="1" id="KW-0723">Serine/threonine-protein kinase</keyword>
<protein>
    <recommendedName>
        <fullName evidence="2">Histidine kinase/HSP90-like ATPase domain-containing protein</fullName>
    </recommendedName>
</protein>
<dbReference type="Gene3D" id="3.30.565.10">
    <property type="entry name" value="Histidine kinase-like ATPase, C-terminal domain"/>
    <property type="match status" value="1"/>
</dbReference>
<gene>
    <name evidence="3" type="ORF">GCM10009682_13000</name>
</gene>